<dbReference type="OrthoDB" id="10268103at2759"/>
<evidence type="ECO:0000313" key="4">
    <source>
        <dbReference type="Proteomes" id="UP000799536"/>
    </source>
</evidence>
<dbReference type="CDD" id="cd08646">
    <property type="entry name" value="FMT_core_Met-tRNA-FMT_N"/>
    <property type="match status" value="1"/>
</dbReference>
<keyword evidence="4" id="KW-1185">Reference proteome</keyword>
<dbReference type="PANTHER" id="PTHR11138">
    <property type="entry name" value="METHIONYL-TRNA FORMYLTRANSFERASE"/>
    <property type="match status" value="1"/>
</dbReference>
<accession>A0A9P4MQ85</accession>
<dbReference type="InterPro" id="IPR002376">
    <property type="entry name" value="Formyl_transf_N"/>
</dbReference>
<evidence type="ECO:0000313" key="3">
    <source>
        <dbReference type="EMBL" id="KAF2199086.1"/>
    </source>
</evidence>
<sequence length="375" mass="41709">MFTSLLQRQSCSIRSFYSSTASHKTADPLRVLFCGSDEFSIASLRALHAHKNQQPQSVASIDVVHRPGKRTGRGLKKIREVPIKHVAEELELRTHEIDTFTGWTPPCPPNLVVAVSFGLLVPPRILNAAKYGGLNVHPSLLPDLRGPAPIHHTLLKQRERTGITVQTLHPKQFDQGMILAQTPYPGLAVPDNSTPSQLLDMLTPVGAKMLVDVIKNGAYIPPLKKAGWYPSSDSDSLDHAEKITKEHHRVDWKRSRIDDLLLRHRVLGDLWCTMPIESVRDGQKVIVEKRVVIHGLEEHIPERSLSEYGDNPGFFVEDTVPMQKLASADLLALTSDFRDLETEARNAVLRITSCTVDGGKKGQGRMEILRSLKVG</sequence>
<dbReference type="InterPro" id="IPR036477">
    <property type="entry name" value="Formyl_transf_N_sf"/>
</dbReference>
<protein>
    <recommendedName>
        <fullName evidence="1">methionyl-tRNA formyltransferase</fullName>
        <ecNumber evidence="1">2.1.2.9</ecNumber>
    </recommendedName>
</protein>
<dbReference type="InterPro" id="IPR041711">
    <property type="entry name" value="Met-tRNA-FMT_N"/>
</dbReference>
<dbReference type="GO" id="GO:0005739">
    <property type="term" value="C:mitochondrion"/>
    <property type="evidence" value="ECO:0007669"/>
    <property type="project" value="TreeGrafter"/>
</dbReference>
<gene>
    <name evidence="3" type="ORF">GQ43DRAFT_131746</name>
</gene>
<dbReference type="PANTHER" id="PTHR11138:SF5">
    <property type="entry name" value="METHIONYL-TRNA FORMYLTRANSFERASE, MITOCHONDRIAL"/>
    <property type="match status" value="1"/>
</dbReference>
<dbReference type="GO" id="GO:0004479">
    <property type="term" value="F:methionyl-tRNA formyltransferase activity"/>
    <property type="evidence" value="ECO:0007669"/>
    <property type="project" value="UniProtKB-EC"/>
</dbReference>
<dbReference type="EMBL" id="ML994097">
    <property type="protein sequence ID" value="KAF2199086.1"/>
    <property type="molecule type" value="Genomic_DNA"/>
</dbReference>
<dbReference type="AlphaFoldDB" id="A0A9P4MQ85"/>
<reference evidence="3" key="1">
    <citation type="journal article" date="2020" name="Stud. Mycol.">
        <title>101 Dothideomycetes genomes: a test case for predicting lifestyles and emergence of pathogens.</title>
        <authorList>
            <person name="Haridas S."/>
            <person name="Albert R."/>
            <person name="Binder M."/>
            <person name="Bloem J."/>
            <person name="Labutti K."/>
            <person name="Salamov A."/>
            <person name="Andreopoulos B."/>
            <person name="Baker S."/>
            <person name="Barry K."/>
            <person name="Bills G."/>
            <person name="Bluhm B."/>
            <person name="Cannon C."/>
            <person name="Castanera R."/>
            <person name="Culley D."/>
            <person name="Daum C."/>
            <person name="Ezra D."/>
            <person name="Gonzalez J."/>
            <person name="Henrissat B."/>
            <person name="Kuo A."/>
            <person name="Liang C."/>
            <person name="Lipzen A."/>
            <person name="Lutzoni F."/>
            <person name="Magnuson J."/>
            <person name="Mondo S."/>
            <person name="Nolan M."/>
            <person name="Ohm R."/>
            <person name="Pangilinan J."/>
            <person name="Park H.-J."/>
            <person name="Ramirez L."/>
            <person name="Alfaro M."/>
            <person name="Sun H."/>
            <person name="Tritt A."/>
            <person name="Yoshinaga Y."/>
            <person name="Zwiers L.-H."/>
            <person name="Turgeon B."/>
            <person name="Goodwin S."/>
            <person name="Spatafora J."/>
            <person name="Crous P."/>
            <person name="Grigoriev I."/>
        </authorList>
    </citation>
    <scope>NUCLEOTIDE SEQUENCE</scope>
    <source>
        <strain evidence="3">ATCC 74209</strain>
    </source>
</reference>
<evidence type="ECO:0000259" key="2">
    <source>
        <dbReference type="Pfam" id="PF00551"/>
    </source>
</evidence>
<evidence type="ECO:0000256" key="1">
    <source>
        <dbReference type="ARBA" id="ARBA00012261"/>
    </source>
</evidence>
<organism evidence="3 4">
    <name type="scientific">Delitschia confertaspora ATCC 74209</name>
    <dbReference type="NCBI Taxonomy" id="1513339"/>
    <lineage>
        <taxon>Eukaryota</taxon>
        <taxon>Fungi</taxon>
        <taxon>Dikarya</taxon>
        <taxon>Ascomycota</taxon>
        <taxon>Pezizomycotina</taxon>
        <taxon>Dothideomycetes</taxon>
        <taxon>Pleosporomycetidae</taxon>
        <taxon>Pleosporales</taxon>
        <taxon>Delitschiaceae</taxon>
        <taxon>Delitschia</taxon>
    </lineage>
</organism>
<proteinExistence type="predicted"/>
<dbReference type="Pfam" id="PF00551">
    <property type="entry name" value="Formyl_trans_N"/>
    <property type="match status" value="1"/>
</dbReference>
<dbReference type="Gene3D" id="3.40.50.12230">
    <property type="match status" value="1"/>
</dbReference>
<feature type="domain" description="Formyl transferase N-terminal" evidence="2">
    <location>
        <begin position="30"/>
        <end position="214"/>
    </location>
</feature>
<comment type="caution">
    <text evidence="3">The sequence shown here is derived from an EMBL/GenBank/DDBJ whole genome shotgun (WGS) entry which is preliminary data.</text>
</comment>
<name>A0A9P4MQ85_9PLEO</name>
<dbReference type="EC" id="2.1.2.9" evidence="1"/>
<dbReference type="Proteomes" id="UP000799536">
    <property type="component" value="Unassembled WGS sequence"/>
</dbReference>
<dbReference type="SUPFAM" id="SSF53328">
    <property type="entry name" value="Formyltransferase"/>
    <property type="match status" value="1"/>
</dbReference>